<accession>A0ABZ1B9M8</accession>
<organism evidence="1 2">
    <name type="scientific">Blastococcus brunescens</name>
    <dbReference type="NCBI Taxonomy" id="1564165"/>
    <lineage>
        <taxon>Bacteria</taxon>
        <taxon>Bacillati</taxon>
        <taxon>Actinomycetota</taxon>
        <taxon>Actinomycetes</taxon>
        <taxon>Geodermatophilales</taxon>
        <taxon>Geodermatophilaceae</taxon>
        <taxon>Blastococcus</taxon>
    </lineage>
</organism>
<dbReference type="InterPro" id="IPR011990">
    <property type="entry name" value="TPR-like_helical_dom_sf"/>
</dbReference>
<gene>
    <name evidence="1" type="ORF">U6N30_15595</name>
</gene>
<evidence type="ECO:0008006" key="3">
    <source>
        <dbReference type="Google" id="ProtNLM"/>
    </source>
</evidence>
<proteinExistence type="predicted"/>
<dbReference type="RefSeq" id="WP_324277995.1">
    <property type="nucleotide sequence ID" value="NZ_CP141261.1"/>
</dbReference>
<protein>
    <recommendedName>
        <fullName evidence="3">Tetratricopeptide repeat protein</fullName>
    </recommendedName>
</protein>
<evidence type="ECO:0000313" key="1">
    <source>
        <dbReference type="EMBL" id="WRL66683.1"/>
    </source>
</evidence>
<reference evidence="1 2" key="1">
    <citation type="submission" date="2023-12" db="EMBL/GenBank/DDBJ databases">
        <title>Blastococcus brunescens sp. nov., an actonobacterium isolated from sandstone collected in sahara desert.</title>
        <authorList>
            <person name="Gtari M."/>
            <person name="Ghodhbane F."/>
        </authorList>
    </citation>
    <scope>NUCLEOTIDE SEQUENCE [LARGE SCALE GENOMIC DNA]</scope>
    <source>
        <strain evidence="1 2">BMG 8361</strain>
    </source>
</reference>
<sequence length="334" mass="37001">MDGGRGRWRGRRADRARGPERIRRAVRLLRPEGPLLRDPRLAPWLVLGVLFLRERGVVATVVDDLRRRSDLGGLPFLLFLIARDQATGDRWDLAEVNYTEGIHLARETGSTTDLAACLAGLAWLEARQGREAACRAHAAEALDLCAPRHLATFQVWSLSALGALELGLGRPEAALEHLRRLDALLGDRELVDVDLSPAPELAEALVHLGRVEEATEQAARHAARAAEKGQPWALARAARTVALTCEEEQIDRVFARALDHHERTTDRFELARTQLAYGARLRRARRRVDARGQLRAALDTFDALGAEAWAEQAAVELRATGETAQRRGPMPWAP</sequence>
<dbReference type="Proteomes" id="UP001324287">
    <property type="component" value="Chromosome"/>
</dbReference>
<dbReference type="Gene3D" id="1.25.40.10">
    <property type="entry name" value="Tetratricopeptide repeat domain"/>
    <property type="match status" value="1"/>
</dbReference>
<dbReference type="SUPFAM" id="SSF48452">
    <property type="entry name" value="TPR-like"/>
    <property type="match status" value="1"/>
</dbReference>
<name>A0ABZ1B9M8_9ACTN</name>
<evidence type="ECO:0000313" key="2">
    <source>
        <dbReference type="Proteomes" id="UP001324287"/>
    </source>
</evidence>
<dbReference type="EMBL" id="CP141261">
    <property type="protein sequence ID" value="WRL66683.1"/>
    <property type="molecule type" value="Genomic_DNA"/>
</dbReference>
<keyword evidence="2" id="KW-1185">Reference proteome</keyword>